<proteinExistence type="predicted"/>
<evidence type="ECO:0000256" key="1">
    <source>
        <dbReference type="SAM" id="MobiDB-lite"/>
    </source>
</evidence>
<feature type="region of interest" description="Disordered" evidence="1">
    <location>
        <begin position="1"/>
        <end position="45"/>
    </location>
</feature>
<keyword evidence="4" id="KW-1185">Reference proteome</keyword>
<keyword evidence="2" id="KW-0472">Membrane</keyword>
<reference evidence="4" key="1">
    <citation type="journal article" date="2019" name="Int. J. Syst. Evol. Microbiol.">
        <title>The Global Catalogue of Microorganisms (GCM) 10K type strain sequencing project: providing services to taxonomists for standard genome sequencing and annotation.</title>
        <authorList>
            <consortium name="The Broad Institute Genomics Platform"/>
            <consortium name="The Broad Institute Genome Sequencing Center for Infectious Disease"/>
            <person name="Wu L."/>
            <person name="Ma J."/>
        </authorList>
    </citation>
    <scope>NUCLEOTIDE SEQUENCE [LARGE SCALE GENOMIC DNA]</scope>
    <source>
        <strain evidence="4">JCM 17326</strain>
    </source>
</reference>
<feature type="transmembrane region" description="Helical" evidence="2">
    <location>
        <begin position="68"/>
        <end position="87"/>
    </location>
</feature>
<evidence type="ECO:0000256" key="2">
    <source>
        <dbReference type="SAM" id="Phobius"/>
    </source>
</evidence>
<evidence type="ECO:0000313" key="3">
    <source>
        <dbReference type="EMBL" id="GAA3579802.1"/>
    </source>
</evidence>
<protein>
    <recommendedName>
        <fullName evidence="5">DUF2207 domain-containing protein</fullName>
    </recommendedName>
</protein>
<dbReference type="RefSeq" id="WP_345568793.1">
    <property type="nucleotide sequence ID" value="NZ_BAABDQ010000018.1"/>
</dbReference>
<dbReference type="SUPFAM" id="SSF81995">
    <property type="entry name" value="beta-sandwich domain of Sec23/24"/>
    <property type="match status" value="1"/>
</dbReference>
<dbReference type="Proteomes" id="UP001500630">
    <property type="component" value="Unassembled WGS sequence"/>
</dbReference>
<comment type="caution">
    <text evidence="3">The sequence shown here is derived from an EMBL/GenBank/DDBJ whole genome shotgun (WGS) entry which is preliminary data.</text>
</comment>
<gene>
    <name evidence="3" type="ORF">GCM10022419_071580</name>
</gene>
<accession>A0ABP6YEJ0</accession>
<name>A0ABP6YEJ0_9ACTN</name>
<dbReference type="EMBL" id="BAABDQ010000018">
    <property type="protein sequence ID" value="GAA3579802.1"/>
    <property type="molecule type" value="Genomic_DNA"/>
</dbReference>
<evidence type="ECO:0008006" key="5">
    <source>
        <dbReference type="Google" id="ProtNLM"/>
    </source>
</evidence>
<feature type="compositionally biased region" description="Low complexity" evidence="1">
    <location>
        <begin position="20"/>
        <end position="33"/>
    </location>
</feature>
<sequence>MTYGPQYPGPQHSGPPYPGPQYQGSQYPGPQQPAAHQYPGPLYPPQQSPGFAPQPVVIDVGGDAKVKALIGGSVAGVIGLMAIFSALTGQTTGGAGTGVIVGILGLFFLLIGLSPLIAWRKVSRPRKLVFDGFGVRWDDPQGRPWAVPWEELSGVGISRTRQRRVKPADYLFRKTMVRLDLFPADLGFRSRHQDMEHLWEFHTVKNGYRLPLGSNPKYIPVIERAMRQYRPAVYLGVRDEGFMVGLV</sequence>
<keyword evidence="2" id="KW-1133">Transmembrane helix</keyword>
<evidence type="ECO:0000313" key="4">
    <source>
        <dbReference type="Proteomes" id="UP001500630"/>
    </source>
</evidence>
<feature type="transmembrane region" description="Helical" evidence="2">
    <location>
        <begin position="99"/>
        <end position="119"/>
    </location>
</feature>
<keyword evidence="2" id="KW-0812">Transmembrane</keyword>
<feature type="compositionally biased region" description="Low complexity" evidence="1">
    <location>
        <begin position="1"/>
        <end position="12"/>
    </location>
</feature>
<organism evidence="3 4">
    <name type="scientific">Nonomuraea rosea</name>
    <dbReference type="NCBI Taxonomy" id="638574"/>
    <lineage>
        <taxon>Bacteria</taxon>
        <taxon>Bacillati</taxon>
        <taxon>Actinomycetota</taxon>
        <taxon>Actinomycetes</taxon>
        <taxon>Streptosporangiales</taxon>
        <taxon>Streptosporangiaceae</taxon>
        <taxon>Nonomuraea</taxon>
    </lineage>
</organism>